<evidence type="ECO:0000256" key="2">
    <source>
        <dbReference type="SAM" id="Phobius"/>
    </source>
</evidence>
<dbReference type="EMBL" id="JARBDR010000141">
    <property type="protein sequence ID" value="KAJ8321050.1"/>
    <property type="molecule type" value="Genomic_DNA"/>
</dbReference>
<keyword evidence="2" id="KW-1133">Transmembrane helix</keyword>
<proteinExistence type="predicted"/>
<keyword evidence="2" id="KW-0812">Transmembrane</keyword>
<evidence type="ECO:0000256" key="1">
    <source>
        <dbReference type="SAM" id="MobiDB-lite"/>
    </source>
</evidence>
<dbReference type="Proteomes" id="UP001217089">
    <property type="component" value="Unassembled WGS sequence"/>
</dbReference>
<comment type="caution">
    <text evidence="3">The sequence shown here is derived from an EMBL/GenBank/DDBJ whole genome shotgun (WGS) entry which is preliminary data.</text>
</comment>
<name>A0ABQ9FUY9_TEGGR</name>
<gene>
    <name evidence="3" type="ORF">KUTeg_002637</name>
</gene>
<feature type="transmembrane region" description="Helical" evidence="2">
    <location>
        <begin position="30"/>
        <end position="52"/>
    </location>
</feature>
<keyword evidence="2" id="KW-0472">Membrane</keyword>
<evidence type="ECO:0000313" key="4">
    <source>
        <dbReference type="Proteomes" id="UP001217089"/>
    </source>
</evidence>
<organism evidence="3 4">
    <name type="scientific">Tegillarca granosa</name>
    <name type="common">Malaysian cockle</name>
    <name type="synonym">Anadara granosa</name>
    <dbReference type="NCBI Taxonomy" id="220873"/>
    <lineage>
        <taxon>Eukaryota</taxon>
        <taxon>Metazoa</taxon>
        <taxon>Spiralia</taxon>
        <taxon>Lophotrochozoa</taxon>
        <taxon>Mollusca</taxon>
        <taxon>Bivalvia</taxon>
        <taxon>Autobranchia</taxon>
        <taxon>Pteriomorphia</taxon>
        <taxon>Arcoida</taxon>
        <taxon>Arcoidea</taxon>
        <taxon>Arcidae</taxon>
        <taxon>Tegillarca</taxon>
    </lineage>
</organism>
<accession>A0ABQ9FUY9</accession>
<feature type="compositionally biased region" description="Basic and acidic residues" evidence="1">
    <location>
        <begin position="82"/>
        <end position="93"/>
    </location>
</feature>
<evidence type="ECO:0000313" key="3">
    <source>
        <dbReference type="EMBL" id="KAJ8321050.1"/>
    </source>
</evidence>
<reference evidence="3 4" key="1">
    <citation type="submission" date="2022-12" db="EMBL/GenBank/DDBJ databases">
        <title>Chromosome-level genome of Tegillarca granosa.</title>
        <authorList>
            <person name="Kim J."/>
        </authorList>
    </citation>
    <scope>NUCLEOTIDE SEQUENCE [LARGE SCALE GENOMIC DNA]</scope>
    <source>
        <strain evidence="3">Teg-2019</strain>
        <tissue evidence="3">Adductor muscle</tissue>
    </source>
</reference>
<sequence>MFTTKDKNSIKVVLNKDVDPKGPDTSELSFAVKLVIGIACGIAVLIIIVLVVKTVLYKRRVKKEEEDEDVPESLPMRSANTEAERNGMNEKEMYISQDRNSPSPKDNIVPPPSYNDLYDK</sequence>
<feature type="region of interest" description="Disordered" evidence="1">
    <location>
        <begin position="62"/>
        <end position="120"/>
    </location>
</feature>
<protein>
    <submittedName>
        <fullName evidence="3">Uncharacterized protein</fullName>
    </submittedName>
</protein>
<keyword evidence="4" id="KW-1185">Reference proteome</keyword>